<keyword evidence="2" id="KW-0472">Membrane</keyword>
<dbReference type="Proteomes" id="UP000607653">
    <property type="component" value="Unassembled WGS sequence"/>
</dbReference>
<evidence type="ECO:0000313" key="3">
    <source>
        <dbReference type="EMBL" id="DAD37238.1"/>
    </source>
</evidence>
<keyword evidence="2" id="KW-1133">Transmembrane helix</keyword>
<reference evidence="3 4" key="1">
    <citation type="journal article" date="2020" name="Mol. Biol. Evol.">
        <title>Distinct Expression and Methylation Patterns for Genes with Different Fates following a Single Whole-Genome Duplication in Flowering Plants.</title>
        <authorList>
            <person name="Shi T."/>
            <person name="Rahmani R.S."/>
            <person name="Gugger P.F."/>
            <person name="Wang M."/>
            <person name="Li H."/>
            <person name="Zhang Y."/>
            <person name="Li Z."/>
            <person name="Wang Q."/>
            <person name="Van de Peer Y."/>
            <person name="Marchal K."/>
            <person name="Chen J."/>
        </authorList>
    </citation>
    <scope>NUCLEOTIDE SEQUENCE [LARGE SCALE GENOMIC DNA]</scope>
    <source>
        <tissue evidence="3">Leaf</tissue>
    </source>
</reference>
<keyword evidence="4" id="KW-1185">Reference proteome</keyword>
<gene>
    <name evidence="3" type="ORF">HUJ06_007879</name>
</gene>
<dbReference type="PANTHER" id="PTHR43243">
    <property type="entry name" value="INNER MEMBRANE TRANSPORTER YGJI-RELATED"/>
    <property type="match status" value="1"/>
</dbReference>
<dbReference type="AlphaFoldDB" id="A0A822Z6Q9"/>
<organism evidence="3 4">
    <name type="scientific">Nelumbo nucifera</name>
    <name type="common">Sacred lotus</name>
    <dbReference type="NCBI Taxonomy" id="4432"/>
    <lineage>
        <taxon>Eukaryota</taxon>
        <taxon>Viridiplantae</taxon>
        <taxon>Streptophyta</taxon>
        <taxon>Embryophyta</taxon>
        <taxon>Tracheophyta</taxon>
        <taxon>Spermatophyta</taxon>
        <taxon>Magnoliopsida</taxon>
        <taxon>Proteales</taxon>
        <taxon>Nelumbonaceae</taxon>
        <taxon>Nelumbo</taxon>
    </lineage>
</organism>
<feature type="transmembrane region" description="Helical" evidence="2">
    <location>
        <begin position="107"/>
        <end position="129"/>
    </location>
</feature>
<comment type="caution">
    <text evidence="3">The sequence shown here is derived from an EMBL/GenBank/DDBJ whole genome shotgun (WGS) entry which is preliminary data.</text>
</comment>
<name>A0A822Z6Q9_NELNU</name>
<dbReference type="PANTHER" id="PTHR43243:SF1">
    <property type="entry name" value="CATIONIC AMINO ACID TRANSPORTER 1"/>
    <property type="match status" value="1"/>
</dbReference>
<proteinExistence type="inferred from homology"/>
<evidence type="ECO:0000256" key="1">
    <source>
        <dbReference type="ARBA" id="ARBA00008572"/>
    </source>
</evidence>
<keyword evidence="2" id="KW-0812">Transmembrane</keyword>
<evidence type="ECO:0000256" key="2">
    <source>
        <dbReference type="SAM" id="Phobius"/>
    </source>
</evidence>
<sequence length="130" mass="14934">MSIITVAYCQLVDMLCLMQPYDQLDPDTPFSMAFKDVGMNWANLEGYELGIARQRHRPGQVPDPHRPHSHDTAMAGSCERKDWETDQRHNHYAIETALIAFFTDLDILYNLLSFSTLFIFMLVAVALLVR</sequence>
<evidence type="ECO:0000313" key="4">
    <source>
        <dbReference type="Proteomes" id="UP000607653"/>
    </source>
</evidence>
<dbReference type="EMBL" id="DUZY01000004">
    <property type="protein sequence ID" value="DAD37238.1"/>
    <property type="molecule type" value="Genomic_DNA"/>
</dbReference>
<accession>A0A822Z6Q9</accession>
<comment type="similarity">
    <text evidence="1">Belongs to the amino acid-polyamine-organocation (APC) superfamily. Cationic amino acid transporter (CAT) (TC 2.A.3.3) family.</text>
</comment>
<protein>
    <submittedName>
        <fullName evidence="3">Uncharacterized protein</fullName>
    </submittedName>
</protein>